<dbReference type="InterPro" id="IPR023696">
    <property type="entry name" value="Ureohydrolase_dom_sf"/>
</dbReference>
<keyword evidence="8" id="KW-1185">Reference proteome</keyword>
<evidence type="ECO:0000313" key="7">
    <source>
        <dbReference type="EMBL" id="MQX36133.1"/>
    </source>
</evidence>
<evidence type="ECO:0000313" key="8">
    <source>
        <dbReference type="Proteomes" id="UP000434582"/>
    </source>
</evidence>
<comment type="caution">
    <text evidence="7">The sequence shown here is derived from an EMBL/GenBank/DDBJ whole genome shotgun (WGS) entry which is preliminary data.</text>
</comment>
<sequence>MHAFFDPVQKSHAPDTFLVSGAWRPCPEVPARADVFVEVAAGLGLPVSAPRDFGLTPLAAVHTAEYLQFLQTIHGRWQSLGGSRDVLPNVHPDRRDGPYPRSPVGQAGFHLGDTACPVTAQTWAAVYRSAQCAVAAADVVRGGARHAYALCRPPGHHAAADLTGGFCYLNTAAIAAQHLRARHDRVAVLDIDLHHGNGTQAIFYGRGDVLTVSLHADPLDFYPFFWGHAAERGTGAGLGANLNLPLPLGTPDGPWLAALDAALARINAFAPGALVLALGLDASADDPFGGLKVSPEGFRAAGHRIGALGLPTVLVQEGGYLSDSLGPCLHAALSGFQEGRRHD</sequence>
<dbReference type="PRINTS" id="PR01270">
    <property type="entry name" value="HDASUPER"/>
</dbReference>
<dbReference type="InterPro" id="IPR023801">
    <property type="entry name" value="His_deacetylse_dom"/>
</dbReference>
<dbReference type="InterPro" id="IPR000286">
    <property type="entry name" value="HDACs"/>
</dbReference>
<dbReference type="Pfam" id="PF00850">
    <property type="entry name" value="Hist_deacetyl"/>
    <property type="match status" value="1"/>
</dbReference>
<gene>
    <name evidence="7" type="ORF">GHC57_06340</name>
</gene>
<dbReference type="GO" id="GO:0046872">
    <property type="term" value="F:metal ion binding"/>
    <property type="evidence" value="ECO:0007669"/>
    <property type="project" value="UniProtKB-KW"/>
</dbReference>
<dbReference type="EMBL" id="WIVE01000013">
    <property type="protein sequence ID" value="MQX36133.1"/>
    <property type="molecule type" value="Genomic_DNA"/>
</dbReference>
<keyword evidence="4" id="KW-0378">Hydrolase</keyword>
<reference evidence="7 8" key="1">
    <citation type="submission" date="2019-10" db="EMBL/GenBank/DDBJ databases">
        <title>Draft whole-genome sequence of the purple nonsulfur photosynthetic bacterium Roseospira navarrensis DSM 15114.</title>
        <authorList>
            <person name="Kyndt J.A."/>
            <person name="Meyer T.E."/>
        </authorList>
    </citation>
    <scope>NUCLEOTIDE SEQUENCE [LARGE SCALE GENOMIC DNA]</scope>
    <source>
        <strain evidence="7 8">DSM 15114</strain>
    </source>
</reference>
<dbReference type="GO" id="GO:0040029">
    <property type="term" value="P:epigenetic regulation of gene expression"/>
    <property type="evidence" value="ECO:0007669"/>
    <property type="project" value="TreeGrafter"/>
</dbReference>
<keyword evidence="5" id="KW-0862">Zinc</keyword>
<dbReference type="PANTHER" id="PTHR10625:SF17">
    <property type="entry name" value="HISTONE DEACETYLASE 8"/>
    <property type="match status" value="1"/>
</dbReference>
<dbReference type="CDD" id="cd10001">
    <property type="entry name" value="HDAC_classII_APAH"/>
    <property type="match status" value="1"/>
</dbReference>
<dbReference type="PANTHER" id="PTHR10625">
    <property type="entry name" value="HISTONE DEACETYLASE HDAC1-RELATED"/>
    <property type="match status" value="1"/>
</dbReference>
<accession>A0A7X1ZCP2</accession>
<dbReference type="GO" id="GO:0016787">
    <property type="term" value="F:hydrolase activity"/>
    <property type="evidence" value="ECO:0007669"/>
    <property type="project" value="UniProtKB-KW"/>
</dbReference>
<dbReference type="AlphaFoldDB" id="A0A7X1ZCP2"/>
<organism evidence="7 8">
    <name type="scientific">Roseospira navarrensis</name>
    <dbReference type="NCBI Taxonomy" id="140058"/>
    <lineage>
        <taxon>Bacteria</taxon>
        <taxon>Pseudomonadati</taxon>
        <taxon>Pseudomonadota</taxon>
        <taxon>Alphaproteobacteria</taxon>
        <taxon>Rhodospirillales</taxon>
        <taxon>Rhodospirillaceae</taxon>
        <taxon>Roseospira</taxon>
    </lineage>
</organism>
<dbReference type="RefSeq" id="WP_153342321.1">
    <property type="nucleotide sequence ID" value="NZ_WIVE01000013.1"/>
</dbReference>
<protein>
    <submittedName>
        <fullName evidence="7">Histone deacetylase family protein</fullName>
    </submittedName>
</protein>
<name>A0A7X1ZCP2_9PROT</name>
<evidence type="ECO:0000256" key="5">
    <source>
        <dbReference type="ARBA" id="ARBA00022833"/>
    </source>
</evidence>
<evidence type="ECO:0000256" key="4">
    <source>
        <dbReference type="ARBA" id="ARBA00022801"/>
    </source>
</evidence>
<evidence type="ECO:0000256" key="1">
    <source>
        <dbReference type="ARBA" id="ARBA00001947"/>
    </source>
</evidence>
<dbReference type="GO" id="GO:0004407">
    <property type="term" value="F:histone deacetylase activity"/>
    <property type="evidence" value="ECO:0007669"/>
    <property type="project" value="TreeGrafter"/>
</dbReference>
<dbReference type="Gene3D" id="3.40.800.20">
    <property type="entry name" value="Histone deacetylase domain"/>
    <property type="match status" value="1"/>
</dbReference>
<comment type="cofactor">
    <cofactor evidence="1">
        <name>Zn(2+)</name>
        <dbReference type="ChEBI" id="CHEBI:29105"/>
    </cofactor>
</comment>
<dbReference type="SUPFAM" id="SSF52768">
    <property type="entry name" value="Arginase/deacetylase"/>
    <property type="match status" value="1"/>
</dbReference>
<comment type="similarity">
    <text evidence="2">Belongs to the histone deacetylase family.</text>
</comment>
<proteinExistence type="inferred from homology"/>
<evidence type="ECO:0000259" key="6">
    <source>
        <dbReference type="Pfam" id="PF00850"/>
    </source>
</evidence>
<dbReference type="InterPro" id="IPR037138">
    <property type="entry name" value="His_deacetylse_dom_sf"/>
</dbReference>
<evidence type="ECO:0000256" key="3">
    <source>
        <dbReference type="ARBA" id="ARBA00022723"/>
    </source>
</evidence>
<dbReference type="Proteomes" id="UP000434582">
    <property type="component" value="Unassembled WGS sequence"/>
</dbReference>
<keyword evidence="3" id="KW-0479">Metal-binding</keyword>
<dbReference type="OrthoDB" id="9808367at2"/>
<evidence type="ECO:0000256" key="2">
    <source>
        <dbReference type="ARBA" id="ARBA00005947"/>
    </source>
</evidence>
<feature type="domain" description="Histone deacetylase" evidence="6">
    <location>
        <begin position="27"/>
        <end position="334"/>
    </location>
</feature>